<keyword evidence="4" id="KW-0812">Transmembrane</keyword>
<evidence type="ECO:0000256" key="8">
    <source>
        <dbReference type="SAM" id="MobiDB-lite"/>
    </source>
</evidence>
<dbReference type="Proteomes" id="UP000078431">
    <property type="component" value="Unassembled WGS sequence"/>
</dbReference>
<organism evidence="11 12">
    <name type="scientific">Obesumbacterium proteus ATCC 12841</name>
    <dbReference type="NCBI Taxonomy" id="1354268"/>
    <lineage>
        <taxon>Bacteria</taxon>
        <taxon>Pseudomonadati</taxon>
        <taxon>Pseudomonadota</taxon>
        <taxon>Gammaproteobacteria</taxon>
        <taxon>Enterobacterales</taxon>
        <taxon>Hafniaceae</taxon>
        <taxon>Obesumbacterium</taxon>
    </lineage>
</organism>
<keyword evidence="12" id="KW-1185">Reference proteome</keyword>
<keyword evidence="6" id="KW-0472">Membrane</keyword>
<dbReference type="EMBL" id="LXEX01000054">
    <property type="protein sequence ID" value="OAT57650.1"/>
    <property type="molecule type" value="Genomic_DNA"/>
</dbReference>
<evidence type="ECO:0000256" key="1">
    <source>
        <dbReference type="ARBA" id="ARBA00004241"/>
    </source>
</evidence>
<feature type="chain" id="PRO_5041740756" evidence="9">
    <location>
        <begin position="23"/>
        <end position="431"/>
    </location>
</feature>
<dbReference type="InterPro" id="IPR045584">
    <property type="entry name" value="Pilin-like"/>
</dbReference>
<evidence type="ECO:0000256" key="6">
    <source>
        <dbReference type="ARBA" id="ARBA00023136"/>
    </source>
</evidence>
<evidence type="ECO:0000256" key="2">
    <source>
        <dbReference type="ARBA" id="ARBA00004442"/>
    </source>
</evidence>
<evidence type="ECO:0000256" key="3">
    <source>
        <dbReference type="ARBA" id="ARBA00022452"/>
    </source>
</evidence>
<evidence type="ECO:0000259" key="10">
    <source>
        <dbReference type="Pfam" id="PF03895"/>
    </source>
</evidence>
<comment type="subcellular location">
    <subcellularLocation>
        <location evidence="2">Cell outer membrane</location>
    </subcellularLocation>
    <subcellularLocation>
        <location evidence="1">Cell surface</location>
    </subcellularLocation>
</comment>
<evidence type="ECO:0000256" key="5">
    <source>
        <dbReference type="ARBA" id="ARBA00022729"/>
    </source>
</evidence>
<proteinExistence type="predicted"/>
<reference evidence="11 12" key="1">
    <citation type="submission" date="2016-04" db="EMBL/GenBank/DDBJ databases">
        <title>ATOL: Assembling a taxonomically balanced genome-scale reconstruction of the evolutionary history of the Enterobacteriaceae.</title>
        <authorList>
            <person name="Plunkett G.III."/>
            <person name="Neeno-Eckwall E.C."/>
            <person name="Glasner J.D."/>
            <person name="Perna N.T."/>
        </authorList>
    </citation>
    <scope>NUCLEOTIDE SEQUENCE [LARGE SCALE GENOMIC DNA]</scope>
    <source>
        <strain evidence="11 12">ATCC 12841</strain>
    </source>
</reference>
<dbReference type="RefSeq" id="WP_061554648.1">
    <property type="nucleotide sequence ID" value="NZ_LXEX01000054.1"/>
</dbReference>
<feature type="region of interest" description="Disordered" evidence="8">
    <location>
        <begin position="334"/>
        <end position="357"/>
    </location>
</feature>
<evidence type="ECO:0000313" key="11">
    <source>
        <dbReference type="EMBL" id="OAT57650.1"/>
    </source>
</evidence>
<accession>A0AA91EE57</accession>
<dbReference type="AlphaFoldDB" id="A0AA91EE57"/>
<dbReference type="GO" id="GO:0009279">
    <property type="term" value="C:cell outer membrane"/>
    <property type="evidence" value="ECO:0007669"/>
    <property type="project" value="UniProtKB-SubCell"/>
</dbReference>
<feature type="compositionally biased region" description="Polar residues" evidence="8">
    <location>
        <begin position="146"/>
        <end position="168"/>
    </location>
</feature>
<dbReference type="InterPro" id="IPR005594">
    <property type="entry name" value="YadA_C"/>
</dbReference>
<dbReference type="Pfam" id="PF03895">
    <property type="entry name" value="YadA_anchor"/>
    <property type="match status" value="1"/>
</dbReference>
<feature type="compositionally biased region" description="Polar residues" evidence="8">
    <location>
        <begin position="218"/>
        <end position="240"/>
    </location>
</feature>
<comment type="caution">
    <text evidence="11">The sequence shown here is derived from an EMBL/GenBank/DDBJ whole genome shotgun (WGS) entry which is preliminary data.</text>
</comment>
<feature type="region of interest" description="Disordered" evidence="8">
    <location>
        <begin position="145"/>
        <end position="168"/>
    </location>
</feature>
<keyword evidence="5 9" id="KW-0732">Signal</keyword>
<feature type="domain" description="Trimeric autotransporter adhesin YadA-like C-terminal membrane anchor" evidence="10">
    <location>
        <begin position="372"/>
        <end position="431"/>
    </location>
</feature>
<dbReference type="GO" id="GO:0009986">
    <property type="term" value="C:cell surface"/>
    <property type="evidence" value="ECO:0007669"/>
    <property type="project" value="UniProtKB-SubCell"/>
</dbReference>
<evidence type="ECO:0000313" key="12">
    <source>
        <dbReference type="Proteomes" id="UP000078431"/>
    </source>
</evidence>
<keyword evidence="7" id="KW-0998">Cell outer membrane</keyword>
<protein>
    <submittedName>
        <fullName evidence="11">YadA C-terminal domain protein</fullName>
    </submittedName>
</protein>
<gene>
    <name evidence="11" type="ORF">M993_03394</name>
</gene>
<dbReference type="SUPFAM" id="SSF54523">
    <property type="entry name" value="Pili subunits"/>
    <property type="match status" value="1"/>
</dbReference>
<dbReference type="Gene3D" id="3.30.1300.30">
    <property type="entry name" value="GSPII I/J protein-like"/>
    <property type="match status" value="1"/>
</dbReference>
<evidence type="ECO:0000256" key="4">
    <source>
        <dbReference type="ARBA" id="ARBA00022692"/>
    </source>
</evidence>
<feature type="signal peptide" evidence="9">
    <location>
        <begin position="1"/>
        <end position="22"/>
    </location>
</feature>
<feature type="region of interest" description="Disordered" evidence="8">
    <location>
        <begin position="217"/>
        <end position="240"/>
    </location>
</feature>
<evidence type="ECO:0000256" key="7">
    <source>
        <dbReference type="ARBA" id="ARBA00023237"/>
    </source>
</evidence>
<keyword evidence="3" id="KW-1134">Transmembrane beta strand</keyword>
<name>A0AA91EE57_9GAMM</name>
<feature type="compositionally biased region" description="Polar residues" evidence="8">
    <location>
        <begin position="334"/>
        <end position="348"/>
    </location>
</feature>
<sequence length="431" mass="46847">MNRKITLIAAAIACSIVGSAHASLSLADALGGSSSEAIAFRQWVLDNHKIDNSVFDYSKPSEITFVDSPTTNIGNSNQTAHNLLDNHNYDLQTSWIPEFESYEAEIAKQTVTQPDQSYANKHTGTPQYVVNTDTSKPVYYGETHRPNTSPDVNYANKHTGTPQYVVNTDTSKPVYYGETHRPNTSPDVNYANKHTGTPQYVVNADTSKPVYYGETHRPNTTPDVNYANKHTGTPQYVVNTDTSKPVYYGETHRPNTSTTTVVGRNTTAAPITTTTNTESDTSQDKQLNKKQLFILNTMADIAHYNAQQFNADNINIAENHRHSAENSAAIRANSQRLDSVEQHQSSQDSRIDENKKQASAGVSAAFAQANIPQVTENQTFAVGAGVGGYDDENAIAVGASFHATSNSVVKLTVSDDSQDNVGYGAGVSVGW</sequence>
<evidence type="ECO:0000256" key="9">
    <source>
        <dbReference type="SAM" id="SignalP"/>
    </source>
</evidence>